<evidence type="ECO:0000256" key="1">
    <source>
        <dbReference type="ARBA" id="ARBA00004613"/>
    </source>
</evidence>
<dbReference type="GO" id="GO:0071555">
    <property type="term" value="P:cell wall organization"/>
    <property type="evidence" value="ECO:0007669"/>
    <property type="project" value="UniProtKB-KW"/>
</dbReference>
<keyword evidence="5 15" id="KW-0378">Hydrolase</keyword>
<evidence type="ECO:0000256" key="11">
    <source>
        <dbReference type="ARBA" id="ARBA00023326"/>
    </source>
</evidence>
<keyword evidence="3" id="KW-0964">Secreted</keyword>
<reference evidence="17 19" key="3">
    <citation type="journal article" date="2023" name="Proc. Natl. Acad. Sci. U.S.A.">
        <title>A global phylogenomic analysis of the shiitake genus Lentinula.</title>
        <authorList>
            <person name="Sierra-Patev S."/>
            <person name="Min B."/>
            <person name="Naranjo-Ortiz M."/>
            <person name="Looney B."/>
            <person name="Konkel Z."/>
            <person name="Slot J.C."/>
            <person name="Sakamoto Y."/>
            <person name="Steenwyk J.L."/>
            <person name="Rokas A."/>
            <person name="Carro J."/>
            <person name="Camarero S."/>
            <person name="Ferreira P."/>
            <person name="Molpeceres G."/>
            <person name="Ruiz-Duenas F.J."/>
            <person name="Serrano A."/>
            <person name="Henrissat B."/>
            <person name="Drula E."/>
            <person name="Hughes K.W."/>
            <person name="Mata J.L."/>
            <person name="Ishikawa N.K."/>
            <person name="Vargas-Isla R."/>
            <person name="Ushijima S."/>
            <person name="Smith C.A."/>
            <person name="Donoghue J."/>
            <person name="Ahrendt S."/>
            <person name="Andreopoulos W."/>
            <person name="He G."/>
            <person name="LaButti K."/>
            <person name="Lipzen A."/>
            <person name="Ng V."/>
            <person name="Riley R."/>
            <person name="Sandor L."/>
            <person name="Barry K."/>
            <person name="Martinez A.T."/>
            <person name="Xiao Y."/>
            <person name="Gibbons J.G."/>
            <person name="Terashima K."/>
            <person name="Grigoriev I.V."/>
            <person name="Hibbett D."/>
        </authorList>
    </citation>
    <scope>NUCLEOTIDE SEQUENCE [LARGE SCALE GENOMIC DNA]</scope>
    <source>
        <strain evidence="17 19">TFB7810</strain>
    </source>
</reference>
<comment type="caution">
    <text evidence="17">The sequence shown here is derived from an EMBL/GenBank/DDBJ whole genome shotgun (WGS) entry which is preliminary data.</text>
</comment>
<evidence type="ECO:0000256" key="13">
    <source>
        <dbReference type="ARBA" id="ARBA00038933"/>
    </source>
</evidence>
<dbReference type="EC" id="3.2.1.67" evidence="13"/>
<reference evidence="18" key="1">
    <citation type="submission" date="2022-08" db="EMBL/GenBank/DDBJ databases">
        <authorList>
            <consortium name="DOE Joint Genome Institute"/>
            <person name="Min B."/>
            <person name="Riley R."/>
            <person name="Sierra-Patev S."/>
            <person name="Naranjo-Ortiz M."/>
            <person name="Looney B."/>
            <person name="Konkel Z."/>
            <person name="Slot J.C."/>
            <person name="Sakamoto Y."/>
            <person name="Steenwyk J.L."/>
            <person name="Rokas A."/>
            <person name="Carro J."/>
            <person name="Camarero S."/>
            <person name="Ferreira P."/>
            <person name="Molpeceres G."/>
            <person name="Ruiz-Duenas F.J."/>
            <person name="Serrano A."/>
            <person name="Henrissat B."/>
            <person name="Drula E."/>
            <person name="Hughes K.W."/>
            <person name="Mata J.L."/>
            <person name="Ishikawa N.K."/>
            <person name="Vargas-Isla R."/>
            <person name="Ushijima S."/>
            <person name="Smith C.A."/>
            <person name="Ahrendt S."/>
            <person name="Andreopoulos W."/>
            <person name="He G."/>
            <person name="Labutti K."/>
            <person name="Lipzen A."/>
            <person name="Ng V."/>
            <person name="Sandor L."/>
            <person name="Barry K."/>
            <person name="Martinez A.T."/>
            <person name="Xiao Y."/>
            <person name="Gibbons J.G."/>
            <person name="Terashima K."/>
            <person name="Hibbett D.S."/>
            <person name="Grigoriev I.V."/>
        </authorList>
    </citation>
    <scope>NUCLEOTIDE SEQUENCE</scope>
    <source>
        <strain evidence="18">TFB7829</strain>
    </source>
</reference>
<dbReference type="InterPro" id="IPR000743">
    <property type="entry name" value="Glyco_hydro_28"/>
</dbReference>
<evidence type="ECO:0000256" key="5">
    <source>
        <dbReference type="ARBA" id="ARBA00022801"/>
    </source>
</evidence>
<evidence type="ECO:0000256" key="7">
    <source>
        <dbReference type="ARBA" id="ARBA00023180"/>
    </source>
</evidence>
<proteinExistence type="inferred from homology"/>
<sequence>MLLIIIFRDMKPNNFVSTLAAGLFLIFRVAVAHGSETHKINECTVSPLGSGRDDTDQVLAAISQCGTNGTITLTEGSFNITRKMNWELNSARVHLFGYLNFLPDVEYWLNMSNTYQVVFIQSQSSWFVVTGSDFEIDAHNSGGIQGNGQTWWDFFSNRTREDGDGRPIALTLFNVTRGTVRNFLIESQPFWCNCVAESEDVLYDGMLCNATNTNPEFAGTNLVPNTDGIDTYRSNNVTLLNWDITCGDDCLAIKGNSTNLLVRNVTCNGGNGIAFGSLGQYANLSDIVENVYMEDLKMVRLPASVQPNMGTGVYFKTWTGEVNGVPPTGGGGGTGHVRNVTIQNVNVDQVDIPVHVYQTNGGSASETPSTLMFSGLHFDDWTGNATGNTIVEFVCSSAVNCTDLTFESFIVTPAANEAPRFICQNVTSISGLQAPCNATGEV</sequence>
<dbReference type="GO" id="GO:0000272">
    <property type="term" value="P:polysaccharide catabolic process"/>
    <property type="evidence" value="ECO:0007669"/>
    <property type="project" value="UniProtKB-KW"/>
</dbReference>
<dbReference type="GO" id="GO:0047911">
    <property type="term" value="F:galacturan 1,4-alpha-galacturonidase activity"/>
    <property type="evidence" value="ECO:0007669"/>
    <property type="project" value="UniProtKB-EC"/>
</dbReference>
<evidence type="ECO:0000256" key="12">
    <source>
        <dbReference type="ARBA" id="ARBA00037312"/>
    </source>
</evidence>
<evidence type="ECO:0000256" key="14">
    <source>
        <dbReference type="ARBA" id="ARBA00048766"/>
    </source>
</evidence>
<evidence type="ECO:0000313" key="17">
    <source>
        <dbReference type="EMBL" id="KAJ3746356.1"/>
    </source>
</evidence>
<evidence type="ECO:0000256" key="16">
    <source>
        <dbReference type="SAM" id="SignalP"/>
    </source>
</evidence>
<dbReference type="Gene3D" id="2.160.20.10">
    <property type="entry name" value="Single-stranded right-handed beta-helix, Pectin lyase-like"/>
    <property type="match status" value="1"/>
</dbReference>
<protein>
    <recommendedName>
        <fullName evidence="13">galacturonan 1,4-alpha-galacturonidase</fullName>
        <ecNumber evidence="13">3.2.1.67</ecNumber>
    </recommendedName>
</protein>
<dbReference type="EMBL" id="MU802237">
    <property type="protein sequence ID" value="KAJ3980017.1"/>
    <property type="molecule type" value="Genomic_DNA"/>
</dbReference>
<comment type="function">
    <text evidence="12">Specific in hydrolyzing the terminal glycosidic bond of polygalacturonic acid and oligogalacturonates.</text>
</comment>
<dbReference type="Pfam" id="PF00295">
    <property type="entry name" value="Glyco_hydro_28"/>
    <property type="match status" value="1"/>
</dbReference>
<keyword evidence="10" id="KW-0961">Cell wall biogenesis/degradation</keyword>
<dbReference type="InterPro" id="IPR012334">
    <property type="entry name" value="Pectin_lyas_fold"/>
</dbReference>
<dbReference type="PANTHER" id="PTHR31736:SF12">
    <property type="entry name" value="EXO-POLYGALACTURONASE, PUTATIVE-RELATED"/>
    <property type="match status" value="1"/>
</dbReference>
<comment type="catalytic activity">
    <reaction evidence="14">
        <text>[(1-&gt;4)-alpha-D-galacturonosyl](n) + H2O = alpha-D-galacturonate + [(1-&gt;4)-alpha-D-galacturonosyl](n-1)</text>
        <dbReference type="Rhea" id="RHEA:14117"/>
        <dbReference type="Rhea" id="RHEA-COMP:14570"/>
        <dbReference type="Rhea" id="RHEA-COMP:14572"/>
        <dbReference type="ChEBI" id="CHEBI:15377"/>
        <dbReference type="ChEBI" id="CHEBI:58658"/>
        <dbReference type="ChEBI" id="CHEBI:140523"/>
        <dbReference type="EC" id="3.2.1.67"/>
    </reaction>
</comment>
<feature type="chain" id="PRO_5044703667" description="galacturonan 1,4-alpha-galacturonidase" evidence="16">
    <location>
        <begin position="35"/>
        <end position="442"/>
    </location>
</feature>
<keyword evidence="6" id="KW-1015">Disulfide bond</keyword>
<comment type="similarity">
    <text evidence="2 15">Belongs to the glycosyl hydrolase 28 family.</text>
</comment>
<dbReference type="EMBL" id="JANVFU010000004">
    <property type="protein sequence ID" value="KAJ3746356.1"/>
    <property type="molecule type" value="Genomic_DNA"/>
</dbReference>
<dbReference type="PANTHER" id="PTHR31736">
    <property type="match status" value="1"/>
</dbReference>
<evidence type="ECO:0000256" key="2">
    <source>
        <dbReference type="ARBA" id="ARBA00008834"/>
    </source>
</evidence>
<dbReference type="Proteomes" id="UP001163850">
    <property type="component" value="Unassembled WGS sequence"/>
</dbReference>
<keyword evidence="19" id="KW-1185">Reference proteome</keyword>
<evidence type="ECO:0000313" key="18">
    <source>
        <dbReference type="EMBL" id="KAJ3980017.1"/>
    </source>
</evidence>
<dbReference type="GO" id="GO:0005576">
    <property type="term" value="C:extracellular region"/>
    <property type="evidence" value="ECO:0007669"/>
    <property type="project" value="UniProtKB-SubCell"/>
</dbReference>
<evidence type="ECO:0000256" key="4">
    <source>
        <dbReference type="ARBA" id="ARBA00022729"/>
    </source>
</evidence>
<dbReference type="Proteomes" id="UP001142393">
    <property type="component" value="Unassembled WGS sequence"/>
</dbReference>
<keyword evidence="17" id="KW-0456">Lyase</keyword>
<dbReference type="AlphaFoldDB" id="A0A9W8P3S1"/>
<evidence type="ECO:0000256" key="15">
    <source>
        <dbReference type="RuleBase" id="RU361169"/>
    </source>
</evidence>
<keyword evidence="8" id="KW-0119">Carbohydrate metabolism</keyword>
<dbReference type="InterPro" id="IPR011050">
    <property type="entry name" value="Pectin_lyase_fold/virulence"/>
</dbReference>
<dbReference type="SUPFAM" id="SSF51126">
    <property type="entry name" value="Pectin lyase-like"/>
    <property type="match status" value="1"/>
</dbReference>
<dbReference type="GO" id="GO:0016829">
    <property type="term" value="F:lyase activity"/>
    <property type="evidence" value="ECO:0007669"/>
    <property type="project" value="UniProtKB-KW"/>
</dbReference>
<evidence type="ECO:0000256" key="8">
    <source>
        <dbReference type="ARBA" id="ARBA00023277"/>
    </source>
</evidence>
<feature type="signal peptide" evidence="16">
    <location>
        <begin position="1"/>
        <end position="34"/>
    </location>
</feature>
<name>A0A9W8P3S1_9AGAR</name>
<evidence type="ECO:0000313" key="19">
    <source>
        <dbReference type="Proteomes" id="UP001142393"/>
    </source>
</evidence>
<organism evidence="17 19">
    <name type="scientific">Lentinula detonsa</name>
    <dbReference type="NCBI Taxonomy" id="2804962"/>
    <lineage>
        <taxon>Eukaryota</taxon>
        <taxon>Fungi</taxon>
        <taxon>Dikarya</taxon>
        <taxon>Basidiomycota</taxon>
        <taxon>Agaricomycotina</taxon>
        <taxon>Agaricomycetes</taxon>
        <taxon>Agaricomycetidae</taxon>
        <taxon>Agaricales</taxon>
        <taxon>Marasmiineae</taxon>
        <taxon>Omphalotaceae</taxon>
        <taxon>Lentinula</taxon>
    </lineage>
</organism>
<comment type="subcellular location">
    <subcellularLocation>
        <location evidence="1">Secreted</location>
    </subcellularLocation>
</comment>
<accession>A0AA38UMM0</accession>
<keyword evidence="11" id="KW-0624">Polysaccharide degradation</keyword>
<evidence type="ECO:0000256" key="6">
    <source>
        <dbReference type="ARBA" id="ARBA00023157"/>
    </source>
</evidence>
<evidence type="ECO:0000256" key="9">
    <source>
        <dbReference type="ARBA" id="ARBA00023295"/>
    </source>
</evidence>
<reference evidence="17" key="2">
    <citation type="submission" date="2022-08" db="EMBL/GenBank/DDBJ databases">
        <authorList>
            <consortium name="DOE Joint Genome Institute"/>
            <person name="Min B."/>
            <person name="Sierra-Patev S."/>
            <person name="Naranjo-Ortiz M."/>
            <person name="Looney B."/>
            <person name="Konkel Z."/>
            <person name="Slot J.C."/>
            <person name="Sakamoto Y."/>
            <person name="Steenwyk J.L."/>
            <person name="Rokas A."/>
            <person name="Carro J."/>
            <person name="Camarero S."/>
            <person name="Ferreira P."/>
            <person name="Molpeceres G."/>
            <person name="Ruiz-duenas F.J."/>
            <person name="Serrano A."/>
            <person name="Henrissat B."/>
            <person name="Drula E."/>
            <person name="Hughes K.W."/>
            <person name="Mata J.L."/>
            <person name="Ishikawa N.K."/>
            <person name="Vargas-Isla R."/>
            <person name="Ushijima S."/>
            <person name="Smith C.A."/>
            <person name="Ahrendt S."/>
            <person name="Andreopoulos W."/>
            <person name="He G."/>
            <person name="LaButti K."/>
            <person name="Lipzen A."/>
            <person name="Ng V."/>
            <person name="Riley R."/>
            <person name="Sandor L."/>
            <person name="Barry K."/>
            <person name="Martinez A.T."/>
            <person name="Xiao Y."/>
            <person name="Gibbons J.G."/>
            <person name="Terashima K."/>
            <person name="Hibbett D.S."/>
            <person name="Grigoriev I.V."/>
        </authorList>
    </citation>
    <scope>NUCLEOTIDE SEQUENCE</scope>
    <source>
        <strain evidence="17">TFB7810</strain>
    </source>
</reference>
<gene>
    <name evidence="17" type="ORF">DFH05DRAFT_1484863</name>
    <name evidence="18" type="ORF">F5890DRAFT_1543889</name>
</gene>
<evidence type="ECO:0000256" key="10">
    <source>
        <dbReference type="ARBA" id="ARBA00023316"/>
    </source>
</evidence>
<keyword evidence="4 16" id="KW-0732">Signal</keyword>
<dbReference type="GO" id="GO:0004650">
    <property type="term" value="F:polygalacturonase activity"/>
    <property type="evidence" value="ECO:0007669"/>
    <property type="project" value="InterPro"/>
</dbReference>
<keyword evidence="9 15" id="KW-0326">Glycosidase</keyword>
<accession>A0A9W8P3S1</accession>
<keyword evidence="7" id="KW-0325">Glycoprotein</keyword>
<evidence type="ECO:0000256" key="3">
    <source>
        <dbReference type="ARBA" id="ARBA00022525"/>
    </source>
</evidence>